<sequence>MAREISEKVDSTMRKLEDTDLPCLQWLTDECFSPQKGGWNEVTNATSISRSYEANIARYCLPLASSWLLHPRYGHYDRIFLFNRLWDETIPNEKLRSDLGVFSLSISDDPDRTAQIMATIPRKMSADIREISQKNLALLFFTGLSPEAQSAVRDMSRLAGSFKPLFIRTSGHPPRNGRLEQSIPLDSLHRPCNISEELLVDVHPPDRNMQSDDSVGSIYPNGLRGREFSAEDLIQHGWTQAVSHDATFIVFNSGNYERIGIRHRKSQTLFLSDLIHVPSCTNPTYGKLHLGLYLWVLQDALDRLCRKRESLDRVPLMVQPSLGKRPRDTSLEARRNTRQKLDAAGAKLSNKAASSDEKSFWKLLGQKTLGLLYLQYKGYNSQTPTVCRRVRPPLSLQGIGVEDPGNAPPYTVSESLDLILEAPFSCSAIGTLHTGKVSIRTSNDTYLEREVVVKLGTSPKERRRMRSEYDVYHKLWSKPVRRGILPIYGLFEDYNDLATLLVMGKGGISLGQRRRDLQAQSTGDSEEDKSKTRPLVSPQEREMFVSILNACHKAHVCHMDIQPENFLVNSEGEGFIIDFERAYITVQSGCHKIEMDQFKAFLDGRPYDNKFSHLQAGSDNEEDE</sequence>
<reference evidence="1 2" key="1">
    <citation type="journal article" date="2019" name="Nat. Ecol. Evol.">
        <title>Megaphylogeny resolves global patterns of mushroom evolution.</title>
        <authorList>
            <person name="Varga T."/>
            <person name="Krizsan K."/>
            <person name="Foldi C."/>
            <person name="Dima B."/>
            <person name="Sanchez-Garcia M."/>
            <person name="Sanchez-Ramirez S."/>
            <person name="Szollosi G.J."/>
            <person name="Szarkandi J.G."/>
            <person name="Papp V."/>
            <person name="Albert L."/>
            <person name="Andreopoulos W."/>
            <person name="Angelini C."/>
            <person name="Antonin V."/>
            <person name="Barry K.W."/>
            <person name="Bougher N.L."/>
            <person name="Buchanan P."/>
            <person name="Buyck B."/>
            <person name="Bense V."/>
            <person name="Catcheside P."/>
            <person name="Chovatia M."/>
            <person name="Cooper J."/>
            <person name="Damon W."/>
            <person name="Desjardin D."/>
            <person name="Finy P."/>
            <person name="Geml J."/>
            <person name="Haridas S."/>
            <person name="Hughes K."/>
            <person name="Justo A."/>
            <person name="Karasinski D."/>
            <person name="Kautmanova I."/>
            <person name="Kiss B."/>
            <person name="Kocsube S."/>
            <person name="Kotiranta H."/>
            <person name="LaButti K.M."/>
            <person name="Lechner B.E."/>
            <person name="Liimatainen K."/>
            <person name="Lipzen A."/>
            <person name="Lukacs Z."/>
            <person name="Mihaltcheva S."/>
            <person name="Morgado L.N."/>
            <person name="Niskanen T."/>
            <person name="Noordeloos M.E."/>
            <person name="Ohm R.A."/>
            <person name="Ortiz-Santana B."/>
            <person name="Ovrebo C."/>
            <person name="Racz N."/>
            <person name="Riley R."/>
            <person name="Savchenko A."/>
            <person name="Shiryaev A."/>
            <person name="Soop K."/>
            <person name="Spirin V."/>
            <person name="Szebenyi C."/>
            <person name="Tomsovsky M."/>
            <person name="Tulloss R.E."/>
            <person name="Uehling J."/>
            <person name="Grigoriev I.V."/>
            <person name="Vagvolgyi C."/>
            <person name="Papp T."/>
            <person name="Martin F.M."/>
            <person name="Miettinen O."/>
            <person name="Hibbett D.S."/>
            <person name="Nagy L.G."/>
        </authorList>
    </citation>
    <scope>NUCLEOTIDE SEQUENCE [LARGE SCALE GENOMIC DNA]</scope>
    <source>
        <strain evidence="1 2">NL-1719</strain>
    </source>
</reference>
<organism evidence="1 2">
    <name type="scientific">Pluteus cervinus</name>
    <dbReference type="NCBI Taxonomy" id="181527"/>
    <lineage>
        <taxon>Eukaryota</taxon>
        <taxon>Fungi</taxon>
        <taxon>Dikarya</taxon>
        <taxon>Basidiomycota</taxon>
        <taxon>Agaricomycotina</taxon>
        <taxon>Agaricomycetes</taxon>
        <taxon>Agaricomycetidae</taxon>
        <taxon>Agaricales</taxon>
        <taxon>Pluteineae</taxon>
        <taxon>Pluteaceae</taxon>
        <taxon>Pluteus</taxon>
    </lineage>
</organism>
<evidence type="ECO:0000313" key="1">
    <source>
        <dbReference type="EMBL" id="TFK70811.1"/>
    </source>
</evidence>
<accession>A0ACD3AYX7</accession>
<gene>
    <name evidence="1" type="ORF">BDN72DRAFT_877549</name>
</gene>
<dbReference type="Proteomes" id="UP000308600">
    <property type="component" value="Unassembled WGS sequence"/>
</dbReference>
<keyword evidence="2" id="KW-1185">Reference proteome</keyword>
<proteinExistence type="predicted"/>
<evidence type="ECO:0000313" key="2">
    <source>
        <dbReference type="Proteomes" id="UP000308600"/>
    </source>
</evidence>
<dbReference type="EMBL" id="ML208307">
    <property type="protein sequence ID" value="TFK70811.1"/>
    <property type="molecule type" value="Genomic_DNA"/>
</dbReference>
<name>A0ACD3AYX7_9AGAR</name>
<protein>
    <submittedName>
        <fullName evidence="1">Uncharacterized protein</fullName>
    </submittedName>
</protein>